<organism evidence="2 3">
    <name type="scientific">Nematostella vectensis</name>
    <name type="common">Starlet sea anemone</name>
    <dbReference type="NCBI Taxonomy" id="45351"/>
    <lineage>
        <taxon>Eukaryota</taxon>
        <taxon>Metazoa</taxon>
        <taxon>Cnidaria</taxon>
        <taxon>Anthozoa</taxon>
        <taxon>Hexacorallia</taxon>
        <taxon>Actiniaria</taxon>
        <taxon>Edwardsiidae</taxon>
        <taxon>Nematostella</taxon>
    </lineage>
</organism>
<dbReference type="InParanoid" id="A7SSU9"/>
<gene>
    <name evidence="2" type="ORF">NEMVEDRAFT_v1g247200</name>
</gene>
<dbReference type="PROSITE" id="PS00028">
    <property type="entry name" value="ZINC_FINGER_C2H2_1"/>
    <property type="match status" value="1"/>
</dbReference>
<name>A7SSU9_NEMVE</name>
<proteinExistence type="predicted"/>
<evidence type="ECO:0000313" key="3">
    <source>
        <dbReference type="Proteomes" id="UP000001593"/>
    </source>
</evidence>
<dbReference type="SMART" id="SM00355">
    <property type="entry name" value="ZnF_C2H2"/>
    <property type="match status" value="4"/>
</dbReference>
<dbReference type="HOGENOM" id="CLU_783696_0_0_1"/>
<dbReference type="InterPro" id="IPR013087">
    <property type="entry name" value="Znf_C2H2_type"/>
</dbReference>
<reference evidence="2 3" key="1">
    <citation type="journal article" date="2007" name="Science">
        <title>Sea anemone genome reveals ancestral eumetazoan gene repertoire and genomic organization.</title>
        <authorList>
            <person name="Putnam N.H."/>
            <person name="Srivastava M."/>
            <person name="Hellsten U."/>
            <person name="Dirks B."/>
            <person name="Chapman J."/>
            <person name="Salamov A."/>
            <person name="Terry A."/>
            <person name="Shapiro H."/>
            <person name="Lindquist E."/>
            <person name="Kapitonov V.V."/>
            <person name="Jurka J."/>
            <person name="Genikhovich G."/>
            <person name="Grigoriev I.V."/>
            <person name="Lucas S.M."/>
            <person name="Steele R.E."/>
            <person name="Finnerty J.R."/>
            <person name="Technau U."/>
            <person name="Martindale M.Q."/>
            <person name="Rokhsar D.S."/>
        </authorList>
    </citation>
    <scope>NUCLEOTIDE SEQUENCE [LARGE SCALE GENOMIC DNA]</scope>
    <source>
        <strain evidence="3">CH2 X CH6</strain>
    </source>
</reference>
<dbReference type="OrthoDB" id="5945098at2759"/>
<sequence length="333" mass="39074">MCSIKTSNVYFVDWETTGKDFLKGIKFTSTQKDIKVHVFYNKKTPKCDLPEDYEWVVKHPTLTSSAEASWTALITYVLHFYTHLSCTCTNSRCKLWPRPHMHTKYRAHVVCGDEARYEELAAILKFNKISIKTINAEEKTLLDIFQFSCGQCKTIFKTKEEATRHDLESHNFLCGNSRCEKSKRQNGFFTKKELEEHKAGQQSCEFCPEKIYCTRKKLEEHLKKFHKKCDCSCEEFFETSDDYLEHYYSNLPLPCLEEPSCNERFPNIEHQAFHHKQVHGSTYPYFCMACYKHNYLVCLKTAEELLNHVEEEKHQDEEFSFAQIPVGIALGNQ</sequence>
<accession>A7SSU9</accession>
<dbReference type="KEGG" id="nve:5504396"/>
<protein>
    <recommendedName>
        <fullName evidence="1">C2H2-type domain-containing protein</fullName>
    </recommendedName>
</protein>
<keyword evidence="3" id="KW-1185">Reference proteome</keyword>
<evidence type="ECO:0000259" key="1">
    <source>
        <dbReference type="PROSITE" id="PS00028"/>
    </source>
</evidence>
<evidence type="ECO:0000313" key="2">
    <source>
        <dbReference type="EMBL" id="EDO33203.1"/>
    </source>
</evidence>
<dbReference type="AlphaFoldDB" id="A7SSU9"/>
<dbReference type="EMBL" id="DS469784">
    <property type="protein sequence ID" value="EDO33203.1"/>
    <property type="molecule type" value="Genomic_DNA"/>
</dbReference>
<dbReference type="OMA" id="PNIEHQA"/>
<dbReference type="Proteomes" id="UP000001593">
    <property type="component" value="Unassembled WGS sequence"/>
</dbReference>
<dbReference type="PhylomeDB" id="A7SSU9"/>
<feature type="domain" description="C2H2-type" evidence="1">
    <location>
        <begin position="149"/>
        <end position="170"/>
    </location>
</feature>